<dbReference type="Pfam" id="PF02798">
    <property type="entry name" value="GST_N"/>
    <property type="match status" value="1"/>
</dbReference>
<dbReference type="CDD" id="cd03039">
    <property type="entry name" value="GST_N_Sigma_like"/>
    <property type="match status" value="1"/>
</dbReference>
<organism evidence="3 4">
    <name type="scientific">Coemansia umbellata</name>
    <dbReference type="NCBI Taxonomy" id="1424467"/>
    <lineage>
        <taxon>Eukaryota</taxon>
        <taxon>Fungi</taxon>
        <taxon>Fungi incertae sedis</taxon>
        <taxon>Zoopagomycota</taxon>
        <taxon>Kickxellomycotina</taxon>
        <taxon>Kickxellomycetes</taxon>
        <taxon>Kickxellales</taxon>
        <taxon>Kickxellaceae</taxon>
        <taxon>Coemansia</taxon>
    </lineage>
</organism>
<gene>
    <name evidence="3" type="ORF">EDC05_005523</name>
</gene>
<feature type="domain" description="GST N-terminal" evidence="1">
    <location>
        <begin position="7"/>
        <end position="87"/>
    </location>
</feature>
<reference evidence="3" key="1">
    <citation type="submission" date="2022-07" db="EMBL/GenBank/DDBJ databases">
        <title>Phylogenomic reconstructions and comparative analyses of Kickxellomycotina fungi.</title>
        <authorList>
            <person name="Reynolds N.K."/>
            <person name="Stajich J.E."/>
            <person name="Barry K."/>
            <person name="Grigoriev I.V."/>
            <person name="Crous P."/>
            <person name="Smith M.E."/>
        </authorList>
    </citation>
    <scope>NUCLEOTIDE SEQUENCE</scope>
    <source>
        <strain evidence="3">BCRC 34882</strain>
    </source>
</reference>
<evidence type="ECO:0000259" key="2">
    <source>
        <dbReference type="PROSITE" id="PS50405"/>
    </source>
</evidence>
<dbReference type="Gene3D" id="1.20.1050.10">
    <property type="match status" value="1"/>
</dbReference>
<dbReference type="Proteomes" id="UP001151295">
    <property type="component" value="Unassembled WGS sequence"/>
</dbReference>
<evidence type="ECO:0000259" key="1">
    <source>
        <dbReference type="PROSITE" id="PS50404"/>
    </source>
</evidence>
<dbReference type="InterPro" id="IPR004046">
    <property type="entry name" value="GST_C"/>
</dbReference>
<dbReference type="SUPFAM" id="SSF47616">
    <property type="entry name" value="GST C-terminal domain-like"/>
    <property type="match status" value="1"/>
</dbReference>
<dbReference type="Pfam" id="PF14497">
    <property type="entry name" value="GST_C_3"/>
    <property type="match status" value="1"/>
</dbReference>
<proteinExistence type="predicted"/>
<accession>A0ABQ8PFC3</accession>
<protein>
    <recommendedName>
        <fullName evidence="5">Glutathione S-transferase</fullName>
    </recommendedName>
</protein>
<name>A0ABQ8PFC3_9FUNG</name>
<dbReference type="Gene3D" id="3.40.30.10">
    <property type="entry name" value="Glutaredoxin"/>
    <property type="match status" value="1"/>
</dbReference>
<dbReference type="InterPro" id="IPR036282">
    <property type="entry name" value="Glutathione-S-Trfase_C_sf"/>
</dbReference>
<dbReference type="PANTHER" id="PTHR11571">
    <property type="entry name" value="GLUTATHIONE S-TRANSFERASE"/>
    <property type="match status" value="1"/>
</dbReference>
<evidence type="ECO:0000313" key="4">
    <source>
        <dbReference type="Proteomes" id="UP001151295"/>
    </source>
</evidence>
<dbReference type="SUPFAM" id="SSF52833">
    <property type="entry name" value="Thioredoxin-like"/>
    <property type="match status" value="1"/>
</dbReference>
<sequence>MSASATPSYVFRYFNTPGLGETIRLLLTIANVDWVEENPEWPQEKPNQPFGRLPVLVEKSNDGSSDFVLSESGTIERYIARKYNIIPSNPKEASRQEQLRDQMADIIVASNGVKSGNEEAKAKFNELSAKIKEVITKSLKDNGNNGHFTGDKLTYIDILIYSCFKGLIGFSKTYTPEYVEVFNGMITPEIAKLISTVNAEPKFQERLAKDKEYFPFLA</sequence>
<feature type="domain" description="GST C-terminal" evidence="2">
    <location>
        <begin position="89"/>
        <end position="216"/>
    </location>
</feature>
<dbReference type="PROSITE" id="PS50405">
    <property type="entry name" value="GST_CTER"/>
    <property type="match status" value="1"/>
</dbReference>
<dbReference type="InterPro" id="IPR004045">
    <property type="entry name" value="Glutathione_S-Trfase_N"/>
</dbReference>
<dbReference type="InterPro" id="IPR050213">
    <property type="entry name" value="GST_superfamily"/>
</dbReference>
<dbReference type="InterPro" id="IPR010987">
    <property type="entry name" value="Glutathione-S-Trfase_C-like"/>
</dbReference>
<dbReference type="PROSITE" id="PS50404">
    <property type="entry name" value="GST_NTER"/>
    <property type="match status" value="1"/>
</dbReference>
<keyword evidence="4" id="KW-1185">Reference proteome</keyword>
<evidence type="ECO:0000313" key="3">
    <source>
        <dbReference type="EMBL" id="KAJ1988009.1"/>
    </source>
</evidence>
<dbReference type="SFLD" id="SFLDS00019">
    <property type="entry name" value="Glutathione_Transferase_(cytos"/>
    <property type="match status" value="1"/>
</dbReference>
<dbReference type="InterPro" id="IPR040079">
    <property type="entry name" value="Glutathione_S-Trfase"/>
</dbReference>
<dbReference type="InterPro" id="IPR036249">
    <property type="entry name" value="Thioredoxin-like_sf"/>
</dbReference>
<dbReference type="EMBL" id="JANBQD010000108">
    <property type="protein sequence ID" value="KAJ1988009.1"/>
    <property type="molecule type" value="Genomic_DNA"/>
</dbReference>
<evidence type="ECO:0008006" key="5">
    <source>
        <dbReference type="Google" id="ProtNLM"/>
    </source>
</evidence>
<comment type="caution">
    <text evidence="3">The sequence shown here is derived from an EMBL/GenBank/DDBJ whole genome shotgun (WGS) entry which is preliminary data.</text>
</comment>